<dbReference type="SUPFAM" id="SSF46579">
    <property type="entry name" value="Prefoldin"/>
    <property type="match status" value="1"/>
</dbReference>
<evidence type="ECO:0000313" key="2">
    <source>
        <dbReference type="Proteomes" id="UP000221734"/>
    </source>
</evidence>
<name>A0A2C9CHE7_KUEST</name>
<dbReference type="InterPro" id="IPR019734">
    <property type="entry name" value="TPR_rpt"/>
</dbReference>
<dbReference type="PROSITE" id="PS51257">
    <property type="entry name" value="PROKAR_LIPOPROTEIN"/>
    <property type="match status" value="1"/>
</dbReference>
<dbReference type="Gene3D" id="1.10.287.510">
    <property type="entry name" value="Helix hairpin bin"/>
    <property type="match status" value="1"/>
</dbReference>
<dbReference type="Proteomes" id="UP000221734">
    <property type="component" value="Chromosome Kuenenia_stuttgartiensis_MBR1"/>
</dbReference>
<dbReference type="OrthoDB" id="280751at2"/>
<dbReference type="KEGG" id="kst:KSMBR1_2687"/>
<dbReference type="PROSITE" id="PS50005">
    <property type="entry name" value="TPR"/>
    <property type="match status" value="1"/>
</dbReference>
<dbReference type="AlphaFoldDB" id="A0A2C9CHE7"/>
<reference evidence="2" key="1">
    <citation type="submission" date="2017-10" db="EMBL/GenBank/DDBJ databases">
        <authorList>
            <person name="Frank J."/>
        </authorList>
    </citation>
    <scope>NUCLEOTIDE SEQUENCE [LARGE SCALE GENOMIC DNA]</scope>
</reference>
<sequence length="262" mass="30386">MAKFVTLFLAPMVFSTLTGCITVETKTSKDTEAHLAQIDQKINTFEKQFKDLDYTTKNATTRIEMLTQKNMSMDAKYSNLSEMLTTIRTDLESKNNSMETTLSYLTNDIETIEKHLGEIEKANSELRNQIAILQNQRLISQKEDTTFAKKAIIPQTKETPLANRELIKEEKNEVEFPENEEALEIQTDKKPFAREEMKELSDAQKKERLQTLLDDALEQYREGNYQEAIARWEKVLELEPDNLEAKFNIEITKEKMKSLSKN</sequence>
<gene>
    <name evidence="1" type="ORF">KSMBR1_2687</name>
</gene>
<dbReference type="RefSeq" id="WP_099325796.1">
    <property type="nucleotide sequence ID" value="NZ_LT934425.1"/>
</dbReference>
<keyword evidence="2" id="KW-1185">Reference proteome</keyword>
<organism evidence="1 2">
    <name type="scientific">Kuenenia stuttgartiensis</name>
    <dbReference type="NCBI Taxonomy" id="174633"/>
    <lineage>
        <taxon>Bacteria</taxon>
        <taxon>Pseudomonadati</taxon>
        <taxon>Planctomycetota</taxon>
        <taxon>Candidatus Brocadiia</taxon>
        <taxon>Candidatus Brocadiales</taxon>
        <taxon>Candidatus Brocadiaceae</taxon>
        <taxon>Candidatus Kuenenia</taxon>
    </lineage>
</organism>
<proteinExistence type="predicted"/>
<dbReference type="Gene3D" id="1.25.40.10">
    <property type="entry name" value="Tetratricopeptide repeat domain"/>
    <property type="match status" value="1"/>
</dbReference>
<protein>
    <submittedName>
        <fullName evidence="1">Uncharacterized protein</fullName>
    </submittedName>
</protein>
<evidence type="ECO:0000313" key="1">
    <source>
        <dbReference type="EMBL" id="SOH05174.1"/>
    </source>
</evidence>
<accession>A0A2C9CHE7</accession>
<dbReference type="SUPFAM" id="SSF48452">
    <property type="entry name" value="TPR-like"/>
    <property type="match status" value="1"/>
</dbReference>
<dbReference type="EMBL" id="LT934425">
    <property type="protein sequence ID" value="SOH05174.1"/>
    <property type="molecule type" value="Genomic_DNA"/>
</dbReference>
<dbReference type="InterPro" id="IPR011990">
    <property type="entry name" value="TPR-like_helical_dom_sf"/>
</dbReference>